<name>A0ACC1LE09_9FUNG</name>
<evidence type="ECO:0000313" key="2">
    <source>
        <dbReference type="Proteomes" id="UP001140087"/>
    </source>
</evidence>
<sequence length="114" mass="13147">MSYRAGWPTSFQYILSGDYRYNACRVTSPDPLSVSYLCDVAVRRLGSGYKDTRPMLIARGKRPDNAHVADYHRPPTEKINQPEFANAFGQLLYSNRVEEVWAYNLAFRRFLPPP</sequence>
<comment type="caution">
    <text evidence="1">The sequence shown here is derived from an EMBL/GenBank/DDBJ whole genome shotgun (WGS) entry which is preliminary data.</text>
</comment>
<dbReference type="Proteomes" id="UP001140087">
    <property type="component" value="Unassembled WGS sequence"/>
</dbReference>
<accession>A0ACC1LE09</accession>
<protein>
    <submittedName>
        <fullName evidence="1">Uncharacterized protein</fullName>
    </submittedName>
</protein>
<keyword evidence="2" id="KW-1185">Reference proteome</keyword>
<evidence type="ECO:0000313" key="1">
    <source>
        <dbReference type="EMBL" id="KAJ2806210.1"/>
    </source>
</evidence>
<dbReference type="EMBL" id="JANBUN010000167">
    <property type="protein sequence ID" value="KAJ2806210.1"/>
    <property type="molecule type" value="Genomic_DNA"/>
</dbReference>
<organism evidence="1 2">
    <name type="scientific">Coemansia helicoidea</name>
    <dbReference type="NCBI Taxonomy" id="1286919"/>
    <lineage>
        <taxon>Eukaryota</taxon>
        <taxon>Fungi</taxon>
        <taxon>Fungi incertae sedis</taxon>
        <taxon>Zoopagomycota</taxon>
        <taxon>Kickxellomycotina</taxon>
        <taxon>Kickxellomycetes</taxon>
        <taxon>Kickxellales</taxon>
        <taxon>Kickxellaceae</taxon>
        <taxon>Coemansia</taxon>
    </lineage>
</organism>
<gene>
    <name evidence="1" type="ORF">H4R21_000968</name>
</gene>
<proteinExistence type="predicted"/>
<reference evidence="1" key="1">
    <citation type="submission" date="2022-07" db="EMBL/GenBank/DDBJ databases">
        <title>Phylogenomic reconstructions and comparative analyses of Kickxellomycotina fungi.</title>
        <authorList>
            <person name="Reynolds N.K."/>
            <person name="Stajich J.E."/>
            <person name="Barry K."/>
            <person name="Grigoriev I.V."/>
            <person name="Crous P."/>
            <person name="Smith M.E."/>
        </authorList>
    </citation>
    <scope>NUCLEOTIDE SEQUENCE</scope>
    <source>
        <strain evidence="1">BCRC 34780</strain>
    </source>
</reference>